<dbReference type="InterPro" id="IPR053198">
    <property type="entry name" value="Gynoecium_Dev_Regulator"/>
</dbReference>
<evidence type="ECO:0000313" key="1">
    <source>
        <dbReference type="EMBL" id="PQQ04732.1"/>
    </source>
</evidence>
<dbReference type="EMBL" id="PJQY01001202">
    <property type="protein sequence ID" value="PQQ04732.1"/>
    <property type="molecule type" value="Genomic_DNA"/>
</dbReference>
<reference evidence="1 2" key="1">
    <citation type="submission" date="2018-02" db="EMBL/GenBank/DDBJ databases">
        <title>Draft genome of wild Prunus yedoensis var. nudiflora.</title>
        <authorList>
            <person name="Baek S."/>
            <person name="Kim J.-H."/>
            <person name="Choi K."/>
            <person name="Kim G.-B."/>
            <person name="Cho A."/>
            <person name="Jang H."/>
            <person name="Shin C.-H."/>
            <person name="Yu H.-J."/>
            <person name="Mun J.-H."/>
        </authorList>
    </citation>
    <scope>NUCLEOTIDE SEQUENCE [LARGE SCALE GENOMIC DNA]</scope>
    <source>
        <strain evidence="2">cv. Jeju island</strain>
        <tissue evidence="1">Leaf</tissue>
    </source>
</reference>
<evidence type="ECO:0000313" key="2">
    <source>
        <dbReference type="Proteomes" id="UP000250321"/>
    </source>
</evidence>
<dbReference type="AlphaFoldDB" id="A0A314YBM0"/>
<organism evidence="1 2">
    <name type="scientific">Prunus yedoensis var. nudiflora</name>
    <dbReference type="NCBI Taxonomy" id="2094558"/>
    <lineage>
        <taxon>Eukaryota</taxon>
        <taxon>Viridiplantae</taxon>
        <taxon>Streptophyta</taxon>
        <taxon>Embryophyta</taxon>
        <taxon>Tracheophyta</taxon>
        <taxon>Spermatophyta</taxon>
        <taxon>Magnoliopsida</taxon>
        <taxon>eudicotyledons</taxon>
        <taxon>Gunneridae</taxon>
        <taxon>Pentapetalae</taxon>
        <taxon>rosids</taxon>
        <taxon>fabids</taxon>
        <taxon>Rosales</taxon>
        <taxon>Rosaceae</taxon>
        <taxon>Amygdaloideae</taxon>
        <taxon>Amygdaleae</taxon>
        <taxon>Prunus</taxon>
    </lineage>
</organism>
<evidence type="ECO:0008006" key="3">
    <source>
        <dbReference type="Google" id="ProtNLM"/>
    </source>
</evidence>
<dbReference type="STRING" id="2094558.A0A314YBM0"/>
<name>A0A314YBM0_PRUYE</name>
<comment type="caution">
    <text evidence="1">The sequence shown here is derived from an EMBL/GenBank/DDBJ whole genome shotgun (WGS) entry which is preliminary data.</text>
</comment>
<accession>A0A314YBM0</accession>
<gene>
    <name evidence="1" type="ORF">Pyn_40014</name>
</gene>
<dbReference type="Proteomes" id="UP000250321">
    <property type="component" value="Unassembled WGS sequence"/>
</dbReference>
<sequence length="90" mass="9916">MDQHKTDDNLRYVNGLTLVLAADASISFAELMVKLAEFCGYSIDLRCQLQDEGVQNADASGDCEKNQDEDDFSFTCTNPDGSPISIDDIF</sequence>
<keyword evidence="2" id="KW-1185">Reference proteome</keyword>
<dbReference type="PANTHER" id="PTHR31066:SF66">
    <property type="entry name" value="PB1 DOMAIN-CONTAINING PROTEIN"/>
    <property type="match status" value="1"/>
</dbReference>
<dbReference type="PANTHER" id="PTHR31066">
    <property type="entry name" value="OS05G0427100 PROTEIN-RELATED"/>
    <property type="match status" value="1"/>
</dbReference>
<dbReference type="OrthoDB" id="1676067at2759"/>
<proteinExistence type="predicted"/>
<protein>
    <recommendedName>
        <fullName evidence="3">PB1 domain-containing protein</fullName>
    </recommendedName>
</protein>
<dbReference type="SUPFAM" id="SSF54277">
    <property type="entry name" value="CAD &amp; PB1 domains"/>
    <property type="match status" value="1"/>
</dbReference>